<name>W5S5F8_9VIRU</name>
<dbReference type="RefSeq" id="YP_009001239.1">
    <property type="nucleotide sequence ID" value="NC_023423.1"/>
</dbReference>
<dbReference type="Proteomes" id="UP000202176">
    <property type="component" value="Segment"/>
</dbReference>
<keyword evidence="2" id="KW-1185">Reference proteome</keyword>
<gene>
    <name evidence="1" type="ORF">pv_337</name>
</gene>
<protein>
    <submittedName>
        <fullName evidence="1">Uncharacterized protein</fullName>
    </submittedName>
</protein>
<evidence type="ECO:0000313" key="1">
    <source>
        <dbReference type="EMBL" id="AHH01904.1"/>
    </source>
</evidence>
<organism evidence="1 2">
    <name type="scientific">Pithovirus sibericum</name>
    <dbReference type="NCBI Taxonomy" id="1450746"/>
    <lineage>
        <taxon>Viruses</taxon>
        <taxon>Pithoviruses</taxon>
        <taxon>Orthopithovirinae</taxon>
        <taxon>Alphapithovirus</taxon>
        <taxon>Alphapithovirus sibericum</taxon>
    </lineage>
</organism>
<dbReference type="GeneID" id="18266365"/>
<sequence length="352" mass="41706">MECSINLPGEILQRICLFLSESEALQFCSSLSIPFPSSFWRKKAREEFGISKKQFLLDVGFTPKERYLALVCSFGGDLETIREGKVLPCTTILEKWANEQRFETLARCLRQRVNWRSLSNFRLEIVSSDWDIFLSRRQEDVEEIISHFANFFSNSRSLFPIDKNMLCQAINRSWSCHFQIVERRILSDFLANYTFESGSEILSNFFPVQLEPYLYFDEERNFTLGYCEKFRVNFWLQKFLDSSLLSFQIHRIEFLLNLGEKISFEGWENFCGMSQIPHQKTKKEILIRYFQPQQFNEEQIAKLLEKSLLMADFDSAEFFLEENPNLIAILPDYQEETLLSKYLRRKKHALSE</sequence>
<reference evidence="1 2" key="1">
    <citation type="journal article" date="2014" name="Proc. Natl. Acad. Sci. U.S.A.">
        <title>Thirty-thousand-year-old distant relative of giant icosahedral DNA viruses with a pandoravirus morphology.</title>
        <authorList>
            <person name="Legendre M."/>
            <person name="Bartoli J."/>
            <person name="Shmakova L."/>
            <person name="Jeudy S."/>
            <person name="Labadie K."/>
            <person name="Adrait A."/>
            <person name="Lescot M."/>
            <person name="Poirot O."/>
            <person name="Bertaux L."/>
            <person name="Bruley C."/>
            <person name="Coute Y."/>
            <person name="Rivkina E."/>
            <person name="Abergel C."/>
            <person name="Claverie J.M."/>
        </authorList>
    </citation>
    <scope>NUCLEOTIDE SEQUENCE [LARGE SCALE GENOMIC DNA]</scope>
    <source>
        <strain evidence="1">P1084-T</strain>
    </source>
</reference>
<accession>W5S5F8</accession>
<dbReference type="EMBL" id="KF740664">
    <property type="protein sequence ID" value="AHH01904.1"/>
    <property type="molecule type" value="Genomic_DNA"/>
</dbReference>
<dbReference type="KEGG" id="vg:18266365"/>
<proteinExistence type="predicted"/>
<evidence type="ECO:0000313" key="2">
    <source>
        <dbReference type="Proteomes" id="UP000202176"/>
    </source>
</evidence>